<accession>A0A6J7WLZ2</accession>
<sequence length="387" mass="45572">MSPKIYKTDPNYFDRLLQLHNIKHRFPEIPETKVSTHIYFDGFTDYNYLVDIDLLLSKEAVGTVFDRLGIIKMPYQITAPRPWTNPVSVPSLEQVFEQRVHYIESLDNTINILYSGGIDSTVAMVAILKHGNLSKYRVIYTKESIAENPYFYIILQNTPGIELVELTEDMFANNVYDGVFVNGNGGDTLNGQMEYDFFSQVGIDRLTRPWQEYFSIYNNDIKFLNFCEELFSRAFFSVNTLFEARWWYYTIYKSAKYRAVGWLQPNDTLNNGKPAPVGFFEFYEYEHFNALTLDKIIPTGNYSSYKKLLKDYIFDFDQNVIYRDSKSKEVSSRLSTWWVKHSILQSREYMAILDNGERIATDNMPLITEREYRKKYGNRLDYLFTQK</sequence>
<evidence type="ECO:0008006" key="2">
    <source>
        <dbReference type="Google" id="ProtNLM"/>
    </source>
</evidence>
<gene>
    <name evidence="1" type="ORF">UFOVP190_164</name>
</gene>
<evidence type="ECO:0000313" key="1">
    <source>
        <dbReference type="EMBL" id="CAB5214558.1"/>
    </source>
</evidence>
<name>A0A6J7WLZ2_9CAUD</name>
<dbReference type="EMBL" id="LR798243">
    <property type="protein sequence ID" value="CAB5214558.1"/>
    <property type="molecule type" value="Genomic_DNA"/>
</dbReference>
<protein>
    <recommendedName>
        <fullName evidence="2">Asparagine synthase</fullName>
    </recommendedName>
</protein>
<proteinExistence type="predicted"/>
<organism evidence="1">
    <name type="scientific">uncultured Caudovirales phage</name>
    <dbReference type="NCBI Taxonomy" id="2100421"/>
    <lineage>
        <taxon>Viruses</taxon>
        <taxon>Duplodnaviria</taxon>
        <taxon>Heunggongvirae</taxon>
        <taxon>Uroviricota</taxon>
        <taxon>Caudoviricetes</taxon>
        <taxon>Peduoviridae</taxon>
        <taxon>Maltschvirus</taxon>
        <taxon>Maltschvirus maltsch</taxon>
    </lineage>
</organism>
<reference evidence="1" key="1">
    <citation type="submission" date="2020-05" db="EMBL/GenBank/DDBJ databases">
        <authorList>
            <person name="Chiriac C."/>
            <person name="Salcher M."/>
            <person name="Ghai R."/>
            <person name="Kavagutti S V."/>
        </authorList>
    </citation>
    <scope>NUCLEOTIDE SEQUENCE</scope>
</reference>